<dbReference type="PRINTS" id="PR00455">
    <property type="entry name" value="HTHTETR"/>
</dbReference>
<dbReference type="PROSITE" id="PS01081">
    <property type="entry name" value="HTH_TETR_1"/>
    <property type="match status" value="1"/>
</dbReference>
<dbReference type="InterPro" id="IPR050109">
    <property type="entry name" value="HTH-type_TetR-like_transc_reg"/>
</dbReference>
<dbReference type="EMBL" id="VCKY01000494">
    <property type="protein sequence ID" value="TMR03096.1"/>
    <property type="molecule type" value="Genomic_DNA"/>
</dbReference>
<name>A0A5S4EU53_9ACTN</name>
<dbReference type="SUPFAM" id="SSF46689">
    <property type="entry name" value="Homeodomain-like"/>
    <property type="match status" value="1"/>
</dbReference>
<protein>
    <submittedName>
        <fullName evidence="6">TetR family transcriptional regulator</fullName>
    </submittedName>
</protein>
<dbReference type="PANTHER" id="PTHR30055">
    <property type="entry name" value="HTH-TYPE TRANSCRIPTIONAL REGULATOR RUTR"/>
    <property type="match status" value="1"/>
</dbReference>
<evidence type="ECO:0000313" key="7">
    <source>
        <dbReference type="Proteomes" id="UP000309128"/>
    </source>
</evidence>
<evidence type="ECO:0000313" key="6">
    <source>
        <dbReference type="EMBL" id="TMR03096.1"/>
    </source>
</evidence>
<feature type="DNA-binding region" description="H-T-H motif" evidence="4">
    <location>
        <begin position="33"/>
        <end position="52"/>
    </location>
</feature>
<dbReference type="InterPro" id="IPR023772">
    <property type="entry name" value="DNA-bd_HTH_TetR-type_CS"/>
</dbReference>
<dbReference type="OrthoDB" id="3296001at2"/>
<comment type="caution">
    <text evidence="6">The sequence shown here is derived from an EMBL/GenBank/DDBJ whole genome shotgun (WGS) entry which is preliminary data.</text>
</comment>
<evidence type="ECO:0000256" key="4">
    <source>
        <dbReference type="PROSITE-ProRule" id="PRU00335"/>
    </source>
</evidence>
<feature type="domain" description="HTH tetR-type" evidence="5">
    <location>
        <begin position="10"/>
        <end position="70"/>
    </location>
</feature>
<dbReference type="InterPro" id="IPR009057">
    <property type="entry name" value="Homeodomain-like_sf"/>
</dbReference>
<gene>
    <name evidence="6" type="ORF">ETD86_53990</name>
</gene>
<sequence>MVGLRERKKERTRRALIEAALRLFEEKGYAETTLAEIAAEAEVSTRTFFSYFSGKEDLVYYDSQDRLERALELMATRRPEEAPTGLLHRLVDQSIIWAVQGGGLTFEEAELRTRLVMTEPSLQARGLLLLFDSQVKLAKALHDAFPGELDLVEAASAVGALIGAMKLAMMANLENVRSINELVGTARRAAELTLDGLRALDERAASRARADQRGIAS</sequence>
<dbReference type="GO" id="GO:0000976">
    <property type="term" value="F:transcription cis-regulatory region binding"/>
    <property type="evidence" value="ECO:0007669"/>
    <property type="project" value="TreeGrafter"/>
</dbReference>
<dbReference type="Proteomes" id="UP000309128">
    <property type="component" value="Unassembled WGS sequence"/>
</dbReference>
<accession>A0A5S4EU53</accession>
<keyword evidence="1" id="KW-0805">Transcription regulation</keyword>
<keyword evidence="2 4" id="KW-0238">DNA-binding</keyword>
<keyword evidence="7" id="KW-1185">Reference proteome</keyword>
<evidence type="ECO:0000259" key="5">
    <source>
        <dbReference type="PROSITE" id="PS50977"/>
    </source>
</evidence>
<dbReference type="GO" id="GO:0003700">
    <property type="term" value="F:DNA-binding transcription factor activity"/>
    <property type="evidence" value="ECO:0007669"/>
    <property type="project" value="TreeGrafter"/>
</dbReference>
<dbReference type="PROSITE" id="PS50977">
    <property type="entry name" value="HTH_TETR_2"/>
    <property type="match status" value="1"/>
</dbReference>
<organism evidence="6 7">
    <name type="scientific">Nonomuraea turkmeniaca</name>
    <dbReference type="NCBI Taxonomy" id="103838"/>
    <lineage>
        <taxon>Bacteria</taxon>
        <taxon>Bacillati</taxon>
        <taxon>Actinomycetota</taxon>
        <taxon>Actinomycetes</taxon>
        <taxon>Streptosporangiales</taxon>
        <taxon>Streptosporangiaceae</taxon>
        <taxon>Nonomuraea</taxon>
    </lineage>
</organism>
<keyword evidence="3" id="KW-0804">Transcription</keyword>
<dbReference type="Gene3D" id="1.10.357.10">
    <property type="entry name" value="Tetracycline Repressor, domain 2"/>
    <property type="match status" value="1"/>
</dbReference>
<dbReference type="PANTHER" id="PTHR30055:SF234">
    <property type="entry name" value="HTH-TYPE TRANSCRIPTIONAL REGULATOR BETI"/>
    <property type="match status" value="1"/>
</dbReference>
<evidence type="ECO:0000256" key="1">
    <source>
        <dbReference type="ARBA" id="ARBA00023015"/>
    </source>
</evidence>
<evidence type="ECO:0000256" key="3">
    <source>
        <dbReference type="ARBA" id="ARBA00023163"/>
    </source>
</evidence>
<evidence type="ECO:0000256" key="2">
    <source>
        <dbReference type="ARBA" id="ARBA00023125"/>
    </source>
</evidence>
<dbReference type="InterPro" id="IPR001647">
    <property type="entry name" value="HTH_TetR"/>
</dbReference>
<proteinExistence type="predicted"/>
<dbReference type="AlphaFoldDB" id="A0A5S4EU53"/>
<dbReference type="Pfam" id="PF00440">
    <property type="entry name" value="TetR_N"/>
    <property type="match status" value="1"/>
</dbReference>
<dbReference type="RefSeq" id="WP_138674324.1">
    <property type="nucleotide sequence ID" value="NZ_VCKY01000494.1"/>
</dbReference>
<reference evidence="6 7" key="1">
    <citation type="submission" date="2019-05" db="EMBL/GenBank/DDBJ databases">
        <title>Draft genome sequence of Nonomuraea turkmeniaca DSM 43926.</title>
        <authorList>
            <person name="Saricaoglu S."/>
            <person name="Isik K."/>
        </authorList>
    </citation>
    <scope>NUCLEOTIDE SEQUENCE [LARGE SCALE GENOMIC DNA]</scope>
    <source>
        <strain evidence="6 7">DSM 43926</strain>
    </source>
</reference>